<evidence type="ECO:0000313" key="3">
    <source>
        <dbReference type="EMBL" id="KKY29055.1"/>
    </source>
</evidence>
<reference evidence="3 4" key="1">
    <citation type="submission" date="2015-05" db="EMBL/GenBank/DDBJ databases">
        <title>Distinctive expansion of gene families associated with plant cell wall degradation and secondary metabolism in the genomes of grapevine trunk pathogens.</title>
        <authorList>
            <person name="Lawrence D.P."/>
            <person name="Travadon R."/>
            <person name="Rolshausen P.E."/>
            <person name="Baumgartner K."/>
        </authorList>
    </citation>
    <scope>NUCLEOTIDE SEQUENCE [LARGE SCALE GENOMIC DNA]</scope>
    <source>
        <strain evidence="3">UCRPC4</strain>
    </source>
</reference>
<reference evidence="3 4" key="2">
    <citation type="submission" date="2015-05" db="EMBL/GenBank/DDBJ databases">
        <authorList>
            <person name="Morales-Cruz A."/>
            <person name="Amrine K.C."/>
            <person name="Cantu D."/>
        </authorList>
    </citation>
    <scope>NUCLEOTIDE SEQUENCE [LARGE SCALE GENOMIC DNA]</scope>
    <source>
        <strain evidence="3">UCRPC4</strain>
    </source>
</reference>
<dbReference type="GO" id="GO:0008080">
    <property type="term" value="F:N-acetyltransferase activity"/>
    <property type="evidence" value="ECO:0007669"/>
    <property type="project" value="InterPro"/>
</dbReference>
<evidence type="ECO:0000256" key="1">
    <source>
        <dbReference type="ARBA" id="ARBA00022679"/>
    </source>
</evidence>
<organism evidence="3 4">
    <name type="scientific">Phaeomoniella chlamydospora</name>
    <name type="common">Phaeoacremonium chlamydosporum</name>
    <dbReference type="NCBI Taxonomy" id="158046"/>
    <lineage>
        <taxon>Eukaryota</taxon>
        <taxon>Fungi</taxon>
        <taxon>Dikarya</taxon>
        <taxon>Ascomycota</taxon>
        <taxon>Pezizomycotina</taxon>
        <taxon>Eurotiomycetes</taxon>
        <taxon>Chaetothyriomycetidae</taxon>
        <taxon>Phaeomoniellales</taxon>
        <taxon>Phaeomoniellaceae</taxon>
        <taxon>Phaeomoniella</taxon>
    </lineage>
</organism>
<proteinExistence type="predicted"/>
<dbReference type="PANTHER" id="PTHR13256:SF16">
    <property type="entry name" value="ALPHA_BETA-TUBULIN-N-ACETYLTRANSFERASE 9"/>
    <property type="match status" value="1"/>
</dbReference>
<comment type="caution">
    <text evidence="3">The sequence shown here is derived from an EMBL/GenBank/DDBJ whole genome shotgun (WGS) entry which is preliminary data.</text>
</comment>
<keyword evidence="1 3" id="KW-0808">Transferase</keyword>
<gene>
    <name evidence="3" type="ORF">UCRPC4_g00244</name>
</gene>
<dbReference type="Gene3D" id="3.40.630.30">
    <property type="match status" value="1"/>
</dbReference>
<dbReference type="OrthoDB" id="5043642at2759"/>
<evidence type="ECO:0000313" key="4">
    <source>
        <dbReference type="Proteomes" id="UP000053317"/>
    </source>
</evidence>
<dbReference type="InterPro" id="IPR016181">
    <property type="entry name" value="Acyl_CoA_acyltransferase"/>
</dbReference>
<keyword evidence="4" id="KW-1185">Reference proteome</keyword>
<dbReference type="SUPFAM" id="SSF55729">
    <property type="entry name" value="Acyl-CoA N-acyltransferases (Nat)"/>
    <property type="match status" value="1"/>
</dbReference>
<name>A0A0G2HL64_PHACM</name>
<sequence>MQRSWRLDADKLTFIICLPISSHIIAPLPNGKDDTTHQYITIKPSTYDNHDTMLGDINLFLTPLEQDMEAADINSFAFALPSNQIPLVGEIELMIALSKNQSRGFGHTSLLTFLLYIGTHESEIVESYLKDNSSDFGQLKGPSLSSPSSSDLQLSYLRARISATNVRSIALFKKVGFELVSEEPNYFGELEMRLQREGWGSKNIKSLFKETGIEETEWTEIRYE</sequence>
<dbReference type="Proteomes" id="UP000053317">
    <property type="component" value="Unassembled WGS sequence"/>
</dbReference>
<dbReference type="AlphaFoldDB" id="A0A0G2HL64"/>
<evidence type="ECO:0000256" key="2">
    <source>
        <dbReference type="ARBA" id="ARBA00023315"/>
    </source>
</evidence>
<dbReference type="PANTHER" id="PTHR13256">
    <property type="entry name" value="N-ACETYLTRANSFERASE 9"/>
    <property type="match status" value="1"/>
</dbReference>
<keyword evidence="2" id="KW-0012">Acyltransferase</keyword>
<dbReference type="EMBL" id="LCWF01000006">
    <property type="protein sequence ID" value="KKY29055.1"/>
    <property type="molecule type" value="Genomic_DNA"/>
</dbReference>
<accession>A0A0G2HL64</accession>
<dbReference type="InterPro" id="IPR039135">
    <property type="entry name" value="NAT9-like"/>
</dbReference>
<protein>
    <submittedName>
        <fullName evidence="3">Putative n-acetyltransferase 9</fullName>
    </submittedName>
</protein>